<feature type="compositionally biased region" description="Basic residues" evidence="6">
    <location>
        <begin position="1063"/>
        <end position="1080"/>
    </location>
</feature>
<feature type="coiled-coil region" evidence="5">
    <location>
        <begin position="371"/>
        <end position="485"/>
    </location>
</feature>
<name>A0A835DGC7_TETSI</name>
<feature type="coiled-coil region" evidence="5">
    <location>
        <begin position="545"/>
        <end position="715"/>
    </location>
</feature>
<feature type="coiled-coil region" evidence="5">
    <location>
        <begin position="293"/>
        <end position="327"/>
    </location>
</feature>
<feature type="transmembrane region" description="Helical" evidence="7">
    <location>
        <begin position="328"/>
        <end position="360"/>
    </location>
</feature>
<dbReference type="OMA" id="MEDSAHI"/>
<feature type="region of interest" description="Disordered" evidence="6">
    <location>
        <begin position="1023"/>
        <end position="1236"/>
    </location>
</feature>
<organism evidence="8 9">
    <name type="scientific">Tetracentron sinense</name>
    <name type="common">Spur-leaf</name>
    <dbReference type="NCBI Taxonomy" id="13715"/>
    <lineage>
        <taxon>Eukaryota</taxon>
        <taxon>Viridiplantae</taxon>
        <taxon>Streptophyta</taxon>
        <taxon>Embryophyta</taxon>
        <taxon>Tracheophyta</taxon>
        <taxon>Spermatophyta</taxon>
        <taxon>Magnoliopsida</taxon>
        <taxon>Trochodendrales</taxon>
        <taxon>Trochodendraceae</taxon>
        <taxon>Tetracentron</taxon>
    </lineage>
</organism>
<evidence type="ECO:0000313" key="9">
    <source>
        <dbReference type="Proteomes" id="UP000655225"/>
    </source>
</evidence>
<dbReference type="PANTHER" id="PTHR31908:SF11">
    <property type="entry name" value="PROTEIN CROWDED NUCLEI 1"/>
    <property type="match status" value="1"/>
</dbReference>
<dbReference type="PANTHER" id="PTHR31908">
    <property type="entry name" value="PROTEIN CROWDED NUCLEI 4"/>
    <property type="match status" value="1"/>
</dbReference>
<evidence type="ECO:0000256" key="3">
    <source>
        <dbReference type="ARBA" id="ARBA00024186"/>
    </source>
</evidence>
<keyword evidence="7" id="KW-0812">Transmembrane</keyword>
<protein>
    <recommendedName>
        <fullName evidence="10">Nuclear matrix constituent protein 1-like protein</fullName>
    </recommendedName>
</protein>
<dbReference type="GO" id="GO:0006997">
    <property type="term" value="P:nucleus organization"/>
    <property type="evidence" value="ECO:0007669"/>
    <property type="project" value="InterPro"/>
</dbReference>
<dbReference type="Proteomes" id="UP000655225">
    <property type="component" value="Unassembled WGS sequence"/>
</dbReference>
<dbReference type="GO" id="GO:0005652">
    <property type="term" value="C:nuclear lamina"/>
    <property type="evidence" value="ECO:0007669"/>
    <property type="project" value="UniProtKB-SubCell"/>
</dbReference>
<feature type="coiled-coil region" evidence="5">
    <location>
        <begin position="750"/>
        <end position="793"/>
    </location>
</feature>
<comment type="caution">
    <text evidence="8">The sequence shown here is derived from an EMBL/GenBank/DDBJ whole genome shotgun (WGS) entry which is preliminary data.</text>
</comment>
<evidence type="ECO:0000256" key="1">
    <source>
        <dbReference type="ARBA" id="ARBA00023054"/>
    </source>
</evidence>
<evidence type="ECO:0000256" key="2">
    <source>
        <dbReference type="ARBA" id="ARBA00023242"/>
    </source>
</evidence>
<keyword evidence="1 5" id="KW-0175">Coiled coil</keyword>
<gene>
    <name evidence="8" type="ORF">HHK36_015049</name>
</gene>
<feature type="compositionally biased region" description="Basic and acidic residues" evidence="6">
    <location>
        <begin position="1106"/>
        <end position="1119"/>
    </location>
</feature>
<feature type="compositionally biased region" description="Acidic residues" evidence="6">
    <location>
        <begin position="1301"/>
        <end position="1325"/>
    </location>
</feature>
<feature type="compositionally biased region" description="Polar residues" evidence="6">
    <location>
        <begin position="12"/>
        <end position="32"/>
    </location>
</feature>
<evidence type="ECO:0000256" key="5">
    <source>
        <dbReference type="SAM" id="Coils"/>
    </source>
</evidence>
<keyword evidence="7" id="KW-1133">Transmembrane helix</keyword>
<feature type="region of interest" description="Disordered" evidence="6">
    <location>
        <begin position="1276"/>
        <end position="1344"/>
    </location>
</feature>
<keyword evidence="9" id="KW-1185">Reference proteome</keyword>
<sequence length="1344" mass="153724">MFTPQRKVWSGWSLTPRSEAQKNGTGSISNPKNGGIRDGSVAKGKSVAFVEGSTPPLGSLGENGGITVSGLDSDSGGDMEVWRRFREAGLLGVVSLEKKDREVIVEKISKLENENEVIGLDVTNLDALAKNWGAKLEKIWLKYLGFLLEAKPFVKELDNVIIEWSKGVLSCMLFEYQYNMGLLLIEKKEWTSKYEELRQAVAEAQEILKREQAVHLLAISDVEKREENLRKTVGVERHCVADLEKALHEMRAEHAEIKFTSDTKLAEANALVVSIEEKSLEVIAKLHAADAKLAEASRKSLDIERKLQEVEARESVLRRERLSLNAEYALIPTFLILICWLCLLLVLGACDMLEIVFFILTFKIYSVSLRREAHEMTFSKQREDLREWERKLQDGEERLCEGRRILNQRDERANENDRTFKQKERDLEEAQKKIEITNLTLKKKEDDINNRLANLAEAVATERNLEMREKELLALEEKLDARERVEIQKLLDEHNAVLDTKKHDFELEMDKKRKSLDEEFKSKMLAVEQKEVEINHKDEKMGKREQALEKKLEKSKEKEKNIELKSKDLKEREKSVKAEVKNLEMEKKQMVSDKENLQILKSELEKIRADNEEQQLKIIEEREKLKLTEEERSEHLRLQSELKQEIDNCRLQKELLLKEGEDLKQQRENFEREWEVMDEKRAEITKELKEVGEEKARFEKLKNSEEERLKNEKLATQDHIRNELEALRLEKESFAASMEHERSVISEKARNEHSQMLQDFELRKRELETDLQNRQEEMEKHQWERERSFEEERERELSNINYLREVARREMEEMKLERLWIEKEKQEVASNKQHLEGHQLEMRKDIDELGILSKKLKDQREQFIKERGRFLAFVNKHKSCKNCGEITSEFVLSDLQFLPEMEDKELFPLPGLAADYLKESNQGKLATSERANINTSPVVNGSGSPASGGHLSWLRKCTSKIFKLSPGKNIEHAIAQGPAEELPVSFMQVNIEEASKRLGGAEDDQELSFGIASDSFDAQRVQSDNSIKEVEGGATPSVDDQSNMISKEQKVPEDSQHPERKSGRLRPGKKRKPGVHRTRSVKAVVEDAKVILGKTSEQNEEQPNGKMEDSAHINEESRGESSLADKGATSIGLKRHHAHTSRTTMSEQDVDDSEARSESVTAGGRRKRRQTVAPAMQTPGEKRYNLRRPKITGRVAAAQPTAVRNKGKEKEADGGGDTGDKAPNPEAALAPSVGVANENAESTHLVQVTELKSVVEIQELSERVVRYEIAADSEGGNADTTKLVENMELSEEVNGTMEGAGEYDDEDEYGSEFHGEEDDGNDDESSEHPGEASIGKKLWTFFTT</sequence>
<reference evidence="8 9" key="1">
    <citation type="submission" date="2020-04" db="EMBL/GenBank/DDBJ databases">
        <title>Plant Genome Project.</title>
        <authorList>
            <person name="Zhang R.-G."/>
        </authorList>
    </citation>
    <scope>NUCLEOTIDE SEQUENCE [LARGE SCALE GENOMIC DNA]</scope>
    <source>
        <strain evidence="8">YNK0</strain>
        <tissue evidence="8">Leaf</tissue>
    </source>
</reference>
<dbReference type="OrthoDB" id="673795at2759"/>
<proteinExistence type="inferred from homology"/>
<accession>A0A835DGC7</accession>
<evidence type="ECO:0000256" key="4">
    <source>
        <dbReference type="ARBA" id="ARBA00024208"/>
    </source>
</evidence>
<keyword evidence="7" id="KW-0472">Membrane</keyword>
<feature type="region of interest" description="Disordered" evidence="6">
    <location>
        <begin position="1"/>
        <end position="38"/>
    </location>
</feature>
<keyword evidence="2" id="KW-0539">Nucleus</keyword>
<feature type="compositionally biased region" description="Basic and acidic residues" evidence="6">
    <location>
        <begin position="1047"/>
        <end position="1062"/>
    </location>
</feature>
<comment type="subcellular location">
    <subcellularLocation>
        <location evidence="3">Nucleus lamina</location>
    </subcellularLocation>
</comment>
<dbReference type="InterPro" id="IPR040418">
    <property type="entry name" value="CRWN"/>
</dbReference>
<evidence type="ECO:0000313" key="8">
    <source>
        <dbReference type="EMBL" id="KAF8399184.1"/>
    </source>
</evidence>
<comment type="similarity">
    <text evidence="4">Belongs to the CRWN family.</text>
</comment>
<dbReference type="EMBL" id="JABCRI010000010">
    <property type="protein sequence ID" value="KAF8399184.1"/>
    <property type="molecule type" value="Genomic_DNA"/>
</dbReference>
<evidence type="ECO:0008006" key="10">
    <source>
        <dbReference type="Google" id="ProtNLM"/>
    </source>
</evidence>
<feature type="coiled-coil region" evidence="5">
    <location>
        <begin position="187"/>
        <end position="214"/>
    </location>
</feature>
<evidence type="ECO:0000256" key="6">
    <source>
        <dbReference type="SAM" id="MobiDB-lite"/>
    </source>
</evidence>
<evidence type="ECO:0000256" key="7">
    <source>
        <dbReference type="SAM" id="Phobius"/>
    </source>
</evidence>